<name>A0A1I8AK04_9BILA</name>
<sequence>MGGHFLSLKGSTCTYLLFLGHQEIGHHVSLMSYVPDVLKVPLSTVPCSRTELLLRLLPSPSPVCVKIDPQLTLTNPGVANGSPAGALFSPPISDDFAL</sequence>
<protein>
    <submittedName>
        <fullName evidence="2">Secreted protein</fullName>
    </submittedName>
</protein>
<accession>A0A1I8AK04</accession>
<evidence type="ECO:0000313" key="1">
    <source>
        <dbReference type="Proteomes" id="UP000095287"/>
    </source>
</evidence>
<dbReference type="Proteomes" id="UP000095287">
    <property type="component" value="Unplaced"/>
</dbReference>
<dbReference type="WBParaSite" id="L893_g6747.t1">
    <property type="protein sequence ID" value="L893_g6747.t1"/>
    <property type="gene ID" value="L893_g6747"/>
</dbReference>
<reference evidence="2" key="1">
    <citation type="submission" date="2016-11" db="UniProtKB">
        <authorList>
            <consortium name="WormBaseParasite"/>
        </authorList>
    </citation>
    <scope>IDENTIFICATION</scope>
</reference>
<evidence type="ECO:0000313" key="2">
    <source>
        <dbReference type="WBParaSite" id="L893_g6747.t1"/>
    </source>
</evidence>
<organism evidence="1 2">
    <name type="scientific">Steinernema glaseri</name>
    <dbReference type="NCBI Taxonomy" id="37863"/>
    <lineage>
        <taxon>Eukaryota</taxon>
        <taxon>Metazoa</taxon>
        <taxon>Ecdysozoa</taxon>
        <taxon>Nematoda</taxon>
        <taxon>Chromadorea</taxon>
        <taxon>Rhabditida</taxon>
        <taxon>Tylenchina</taxon>
        <taxon>Panagrolaimomorpha</taxon>
        <taxon>Strongyloidoidea</taxon>
        <taxon>Steinernematidae</taxon>
        <taxon>Steinernema</taxon>
    </lineage>
</organism>
<keyword evidence="1" id="KW-1185">Reference proteome</keyword>
<dbReference type="AlphaFoldDB" id="A0A1I8AK04"/>
<proteinExistence type="predicted"/>